<proteinExistence type="predicted"/>
<sequence length="78" mass="7936">MLKIVLTPLLLLVMTCAAFAQGTTDFATLARDLSGGVSLAQDQVCCAGTPAEAFAAADTAANSAYSWQRSGLLTDAPA</sequence>
<comment type="caution">
    <text evidence="2">The sequence shown here is derived from an EMBL/GenBank/DDBJ whole genome shotgun (WGS) entry which is preliminary data.</text>
</comment>
<evidence type="ECO:0000313" key="3">
    <source>
        <dbReference type="Proteomes" id="UP000033514"/>
    </source>
</evidence>
<name>A0A0F5L4A7_9HYPH</name>
<keyword evidence="1" id="KW-0732">Signal</keyword>
<feature type="non-terminal residue" evidence="2">
    <location>
        <position position="78"/>
    </location>
</feature>
<dbReference type="OrthoDB" id="5470953at2"/>
<evidence type="ECO:0000313" key="2">
    <source>
        <dbReference type="EMBL" id="KKB77193.1"/>
    </source>
</evidence>
<protein>
    <submittedName>
        <fullName evidence="2">Uncharacterized protein</fullName>
    </submittedName>
</protein>
<feature type="chain" id="PRO_5002491881" evidence="1">
    <location>
        <begin position="21"/>
        <end position="78"/>
    </location>
</feature>
<keyword evidence="3" id="KW-1185">Reference proteome</keyword>
<reference evidence="2 3" key="1">
    <citation type="submission" date="2015-03" db="EMBL/GenBank/DDBJ databases">
        <authorList>
            <person name="Hassan Y.I."/>
            <person name="Lepp D."/>
            <person name="Zhou T."/>
        </authorList>
    </citation>
    <scope>NUCLEOTIDE SEQUENCE [LARGE SCALE GENOMIC DNA]</scope>
    <source>
        <strain evidence="2 3">GH2-10</strain>
    </source>
</reference>
<evidence type="ECO:0000256" key="1">
    <source>
        <dbReference type="SAM" id="SignalP"/>
    </source>
</evidence>
<dbReference type="Proteomes" id="UP000033514">
    <property type="component" value="Unassembled WGS sequence"/>
</dbReference>
<feature type="signal peptide" evidence="1">
    <location>
        <begin position="1"/>
        <end position="20"/>
    </location>
</feature>
<dbReference type="AlphaFoldDB" id="A0A0F5L4A7"/>
<dbReference type="RefSeq" id="WP_046143977.1">
    <property type="nucleotide sequence ID" value="NZ_LAJG01000031.1"/>
</dbReference>
<dbReference type="EMBL" id="LAJG01000031">
    <property type="protein sequence ID" value="KKB77193.1"/>
    <property type="molecule type" value="Genomic_DNA"/>
</dbReference>
<gene>
    <name evidence="2" type="ORF">VW35_15310</name>
</gene>
<accession>A0A0F5L4A7</accession>
<organism evidence="2 3">
    <name type="scientific">Devosia soli</name>
    <dbReference type="NCBI Taxonomy" id="361041"/>
    <lineage>
        <taxon>Bacteria</taxon>
        <taxon>Pseudomonadati</taxon>
        <taxon>Pseudomonadota</taxon>
        <taxon>Alphaproteobacteria</taxon>
        <taxon>Hyphomicrobiales</taxon>
        <taxon>Devosiaceae</taxon>
        <taxon>Devosia</taxon>
    </lineage>
</organism>